<dbReference type="InterPro" id="IPR029479">
    <property type="entry name" value="Nitroreductase"/>
</dbReference>
<dbReference type="Proteomes" id="UP001220658">
    <property type="component" value="Unassembled WGS sequence"/>
</dbReference>
<proteinExistence type="predicted"/>
<feature type="domain" description="Nitroreductase" evidence="2">
    <location>
        <begin position="9"/>
        <end position="150"/>
    </location>
</feature>
<dbReference type="PANTHER" id="PTHR23026:SF125">
    <property type="entry name" value="OXYGEN-INSENSITIVE NAD(P)H NITROREDUCTASE"/>
    <property type="match status" value="1"/>
</dbReference>
<dbReference type="CDD" id="cd02136">
    <property type="entry name" value="PnbA_NfnB-like"/>
    <property type="match status" value="1"/>
</dbReference>
<evidence type="ECO:0000259" key="2">
    <source>
        <dbReference type="Pfam" id="PF00881"/>
    </source>
</evidence>
<dbReference type="AlphaFoldDB" id="A0AAW6FQ27"/>
<dbReference type="PANTHER" id="PTHR23026">
    <property type="entry name" value="NADPH NITROREDUCTASE"/>
    <property type="match status" value="1"/>
</dbReference>
<dbReference type="RefSeq" id="WP_195190991.1">
    <property type="nucleotide sequence ID" value="NZ_JADMUL010000007.1"/>
</dbReference>
<dbReference type="InterPro" id="IPR050627">
    <property type="entry name" value="Nitroreductase/BluB"/>
</dbReference>
<dbReference type="GO" id="GO:0046857">
    <property type="term" value="F:oxidoreductase activity, acting on other nitrogenous compounds as donors, with NAD or NADP as acceptor"/>
    <property type="evidence" value="ECO:0007669"/>
    <property type="project" value="TreeGrafter"/>
</dbReference>
<comment type="caution">
    <text evidence="3">The sequence shown here is derived from an EMBL/GenBank/DDBJ whole genome shotgun (WGS) entry which is preliminary data.</text>
</comment>
<evidence type="ECO:0000256" key="1">
    <source>
        <dbReference type="ARBA" id="ARBA00023027"/>
    </source>
</evidence>
<dbReference type="SUPFAM" id="SSF55469">
    <property type="entry name" value="FMN-dependent nitroreductase-like"/>
    <property type="match status" value="1"/>
</dbReference>
<evidence type="ECO:0000313" key="3">
    <source>
        <dbReference type="EMBL" id="MDC0827861.1"/>
    </source>
</evidence>
<dbReference type="Gene3D" id="3.40.109.10">
    <property type="entry name" value="NADH Oxidase"/>
    <property type="match status" value="1"/>
</dbReference>
<protein>
    <submittedName>
        <fullName evidence="3">Nitroreductase</fullName>
    </submittedName>
</protein>
<dbReference type="InterPro" id="IPR000415">
    <property type="entry name" value="Nitroreductase-like"/>
</dbReference>
<organism evidence="3 4">
    <name type="scientific">Faecalitalea cylindroides</name>
    <dbReference type="NCBI Taxonomy" id="39483"/>
    <lineage>
        <taxon>Bacteria</taxon>
        <taxon>Bacillati</taxon>
        <taxon>Bacillota</taxon>
        <taxon>Erysipelotrichia</taxon>
        <taxon>Erysipelotrichales</taxon>
        <taxon>Erysipelotrichaceae</taxon>
        <taxon>Faecalitalea</taxon>
    </lineage>
</organism>
<evidence type="ECO:0000313" key="4">
    <source>
        <dbReference type="Proteomes" id="UP001220658"/>
    </source>
</evidence>
<reference evidence="3" key="1">
    <citation type="submission" date="2023-01" db="EMBL/GenBank/DDBJ databases">
        <title>Human gut microbiome strain richness.</title>
        <authorList>
            <person name="Chen-Liaw A."/>
        </authorList>
    </citation>
    <scope>NUCLEOTIDE SEQUENCE</scope>
    <source>
        <strain evidence="3">D55st1_G4_D55t1_190419</strain>
    </source>
</reference>
<name>A0AAW6FQ27_9FIRM</name>
<keyword evidence="1" id="KW-0520">NAD</keyword>
<dbReference type="EMBL" id="JAQNCK010000007">
    <property type="protein sequence ID" value="MDC0827861.1"/>
    <property type="molecule type" value="Genomic_DNA"/>
</dbReference>
<gene>
    <name evidence="3" type="ORF">POG00_03955</name>
</gene>
<dbReference type="Pfam" id="PF00881">
    <property type="entry name" value="Nitroreductase"/>
    <property type="match status" value="1"/>
</dbReference>
<accession>A0AAW6FQ27</accession>
<sequence>MNQAYENIIERRSCKSYKEQRIPKDVLEKIVAAGQMAPSGMNRQAYAFVVVQDKKMMNTISKLNASIMQADTDPFYHADCVIIVFGKKDVRTHVYDGSLAMENLMLAANSLGVSSCWIHRAKEVFETEEGKELLKKWGLEEYEGIGNCILGYSDGEIAPRKPRTSKVVWE</sequence>
<dbReference type="GO" id="GO:0005829">
    <property type="term" value="C:cytosol"/>
    <property type="evidence" value="ECO:0007669"/>
    <property type="project" value="TreeGrafter"/>
</dbReference>
<dbReference type="GO" id="GO:0046256">
    <property type="term" value="P:2,4,6-trinitrotoluene catabolic process"/>
    <property type="evidence" value="ECO:0007669"/>
    <property type="project" value="TreeGrafter"/>
</dbReference>